<organism evidence="2 3">
    <name type="scientific">Streptomyces blastmyceticus</name>
    <dbReference type="NCBI Taxonomy" id="68180"/>
    <lineage>
        <taxon>Bacteria</taxon>
        <taxon>Bacillati</taxon>
        <taxon>Actinomycetota</taxon>
        <taxon>Actinomycetes</taxon>
        <taxon>Kitasatosporales</taxon>
        <taxon>Streptomycetaceae</taxon>
        <taxon>Streptomyces</taxon>
    </lineage>
</organism>
<keyword evidence="3" id="KW-1185">Reference proteome</keyword>
<dbReference type="RefSeq" id="WP_344124180.1">
    <property type="nucleotide sequence ID" value="NZ_BAAABW010000042.1"/>
</dbReference>
<gene>
    <name evidence="2" type="ORF">GCM10010319_68300</name>
</gene>
<name>A0ABP3HTR9_9ACTN</name>
<evidence type="ECO:0000259" key="1">
    <source>
        <dbReference type="Pfam" id="PF00542"/>
    </source>
</evidence>
<protein>
    <recommendedName>
        <fullName evidence="1">Large ribosomal subunit protein bL12 C-terminal domain-containing protein</fullName>
    </recommendedName>
</protein>
<evidence type="ECO:0000313" key="3">
    <source>
        <dbReference type="Proteomes" id="UP001500063"/>
    </source>
</evidence>
<dbReference type="EMBL" id="BAAABW010000042">
    <property type="protein sequence ID" value="GAA0380181.1"/>
    <property type="molecule type" value="Genomic_DNA"/>
</dbReference>
<accession>A0ABP3HTR9</accession>
<proteinExistence type="predicted"/>
<dbReference type="SUPFAM" id="SSF54736">
    <property type="entry name" value="ClpS-like"/>
    <property type="match status" value="1"/>
</dbReference>
<evidence type="ECO:0000313" key="2">
    <source>
        <dbReference type="EMBL" id="GAA0380181.1"/>
    </source>
</evidence>
<dbReference type="InterPro" id="IPR014719">
    <property type="entry name" value="Ribosomal_bL12_C/ClpS-like"/>
</dbReference>
<comment type="caution">
    <text evidence="2">The sequence shown here is derived from an EMBL/GenBank/DDBJ whole genome shotgun (WGS) entry which is preliminary data.</text>
</comment>
<sequence length="51" mass="5701">MGIREENPELARIAELAHNGQKIKAIKAYRELTGDGLKEAKDAVERLAPRE</sequence>
<reference evidence="3" key="1">
    <citation type="journal article" date="2019" name="Int. J. Syst. Evol. Microbiol.">
        <title>The Global Catalogue of Microorganisms (GCM) 10K type strain sequencing project: providing services to taxonomists for standard genome sequencing and annotation.</title>
        <authorList>
            <consortium name="The Broad Institute Genomics Platform"/>
            <consortium name="The Broad Institute Genome Sequencing Center for Infectious Disease"/>
            <person name="Wu L."/>
            <person name="Ma J."/>
        </authorList>
    </citation>
    <scope>NUCLEOTIDE SEQUENCE [LARGE SCALE GENOMIC DNA]</scope>
    <source>
        <strain evidence="3">JCM 4565</strain>
    </source>
</reference>
<dbReference type="Gene3D" id="3.30.1390.10">
    <property type="match status" value="1"/>
</dbReference>
<dbReference type="InterPro" id="IPR013823">
    <property type="entry name" value="Ribosomal_bL12_C"/>
</dbReference>
<dbReference type="Pfam" id="PF00542">
    <property type="entry name" value="Ribosomal_L12"/>
    <property type="match status" value="1"/>
</dbReference>
<feature type="domain" description="Large ribosomal subunit protein bL12 C-terminal" evidence="1">
    <location>
        <begin position="19"/>
        <end position="48"/>
    </location>
</feature>
<dbReference type="Proteomes" id="UP001500063">
    <property type="component" value="Unassembled WGS sequence"/>
</dbReference>